<keyword evidence="3 12" id="KW-0436">Ligase</keyword>
<dbReference type="Gene3D" id="3.90.870.50">
    <property type="match status" value="1"/>
</dbReference>
<comment type="pathway">
    <text evidence="1">Protein modification; [NiFe] hydrogenase maturation.</text>
</comment>
<evidence type="ECO:0000313" key="12">
    <source>
        <dbReference type="EMBL" id="MDW5593872.1"/>
    </source>
</evidence>
<dbReference type="InterPro" id="IPR036046">
    <property type="entry name" value="Acylphosphatase-like_dom_sf"/>
</dbReference>
<evidence type="ECO:0000256" key="7">
    <source>
        <dbReference type="ARBA" id="ARBA00048220"/>
    </source>
</evidence>
<dbReference type="InterPro" id="IPR017968">
    <property type="entry name" value="Acylphosphatase_CS"/>
</dbReference>
<dbReference type="InterPro" id="IPR004421">
    <property type="entry name" value="Carbamoyltransferase_HypF"/>
</dbReference>
<dbReference type="GO" id="GO:0016874">
    <property type="term" value="F:ligase activity"/>
    <property type="evidence" value="ECO:0007669"/>
    <property type="project" value="UniProtKB-KW"/>
</dbReference>
<dbReference type="PROSITE" id="PS00150">
    <property type="entry name" value="ACYLPHOSPHATASE_1"/>
    <property type="match status" value="1"/>
</dbReference>
<feature type="domain" description="YrdC-like" evidence="11">
    <location>
        <begin position="204"/>
        <end position="389"/>
    </location>
</feature>
<dbReference type="Gene3D" id="3.30.110.120">
    <property type="match status" value="1"/>
</dbReference>
<dbReference type="EC" id="6.2.-.-" evidence="8"/>
<feature type="domain" description="Acylphosphatase-like" evidence="10">
    <location>
        <begin position="10"/>
        <end position="96"/>
    </location>
</feature>
<dbReference type="PANTHER" id="PTHR42959">
    <property type="entry name" value="CARBAMOYLTRANSFERASE"/>
    <property type="match status" value="1"/>
</dbReference>
<keyword evidence="4" id="KW-0479">Metal-binding</keyword>
<accession>A0ABU4HMB6</accession>
<dbReference type="PIRSF" id="PIRSF006256">
    <property type="entry name" value="CMPcnvr_hdrg_mat"/>
    <property type="match status" value="1"/>
</dbReference>
<dbReference type="InterPro" id="IPR043129">
    <property type="entry name" value="ATPase_NBD"/>
</dbReference>
<dbReference type="InterPro" id="IPR041440">
    <property type="entry name" value="HypF_C"/>
</dbReference>
<dbReference type="RefSeq" id="WP_318596131.1">
    <property type="nucleotide sequence ID" value="NZ_JAWSTH010000009.1"/>
</dbReference>
<evidence type="ECO:0000256" key="6">
    <source>
        <dbReference type="ARBA" id="ARBA00022833"/>
    </source>
</evidence>
<comment type="caution">
    <text evidence="12">The sequence shown here is derived from an EMBL/GenBank/DDBJ whole genome shotgun (WGS) entry which is preliminary data.</text>
</comment>
<dbReference type="Pfam" id="PF00708">
    <property type="entry name" value="Acylphosphatase"/>
    <property type="match status" value="1"/>
</dbReference>
<dbReference type="PROSITE" id="PS51160">
    <property type="entry name" value="ACYLPHOSPHATASE_3"/>
    <property type="match status" value="1"/>
</dbReference>
<dbReference type="Gene3D" id="3.30.420.360">
    <property type="match status" value="1"/>
</dbReference>
<dbReference type="Pfam" id="PF22521">
    <property type="entry name" value="HypF_C_2"/>
    <property type="match status" value="1"/>
</dbReference>
<dbReference type="InterPro" id="IPR006070">
    <property type="entry name" value="Sua5-like_dom"/>
</dbReference>
<reference evidence="13" key="1">
    <citation type="submission" date="2023-07" db="EMBL/GenBank/DDBJ databases">
        <title>Conexibacter stalactiti sp. nov., isolated from stalactites in a lava cave and emended description of the genus Conexibacter.</title>
        <authorList>
            <person name="Lee S.D."/>
        </authorList>
    </citation>
    <scope>NUCLEOTIDE SEQUENCE [LARGE SCALE GENOMIC DNA]</scope>
    <source>
        <strain evidence="13">KCTC 39840</strain>
    </source>
</reference>
<dbReference type="PANTHER" id="PTHR42959:SF1">
    <property type="entry name" value="CARBAMOYLTRANSFERASE HYPF"/>
    <property type="match status" value="1"/>
</dbReference>
<evidence type="ECO:0000259" key="11">
    <source>
        <dbReference type="PROSITE" id="PS51163"/>
    </source>
</evidence>
<evidence type="ECO:0000256" key="5">
    <source>
        <dbReference type="ARBA" id="ARBA00022771"/>
    </source>
</evidence>
<keyword evidence="9" id="KW-0378">Hydrolase</keyword>
<dbReference type="Pfam" id="PF07503">
    <property type="entry name" value="zf-HYPF"/>
    <property type="match status" value="2"/>
</dbReference>
<dbReference type="InterPro" id="IPR017945">
    <property type="entry name" value="DHBP_synth_RibB-like_a/b_dom"/>
</dbReference>
<dbReference type="SUPFAM" id="SSF54975">
    <property type="entry name" value="Acylphosphatase/BLUF domain-like"/>
    <property type="match status" value="1"/>
</dbReference>
<comment type="catalytic activity">
    <reaction evidence="7">
        <text>C-terminal L-cysteinyl-[HypE protein] + carbamoyl phosphate + ATP + H2O = C-terminal S-carboxamide-L-cysteinyl-[HypE protein] + AMP + phosphate + diphosphate + H(+)</text>
        <dbReference type="Rhea" id="RHEA:55636"/>
        <dbReference type="Rhea" id="RHEA-COMP:14247"/>
        <dbReference type="Rhea" id="RHEA-COMP:14392"/>
        <dbReference type="ChEBI" id="CHEBI:15377"/>
        <dbReference type="ChEBI" id="CHEBI:15378"/>
        <dbReference type="ChEBI" id="CHEBI:30616"/>
        <dbReference type="ChEBI" id="CHEBI:33019"/>
        <dbReference type="ChEBI" id="CHEBI:43474"/>
        <dbReference type="ChEBI" id="CHEBI:58228"/>
        <dbReference type="ChEBI" id="CHEBI:76913"/>
        <dbReference type="ChEBI" id="CHEBI:139126"/>
        <dbReference type="ChEBI" id="CHEBI:456215"/>
    </reaction>
</comment>
<reference evidence="12 13" key="2">
    <citation type="submission" date="2023-10" db="EMBL/GenBank/DDBJ databases">
        <authorList>
            <person name="Han X.F."/>
        </authorList>
    </citation>
    <scope>NUCLEOTIDE SEQUENCE [LARGE SCALE GENOMIC DNA]</scope>
    <source>
        <strain evidence="12 13">KCTC 39840</strain>
    </source>
</reference>
<dbReference type="Pfam" id="PF17788">
    <property type="entry name" value="HypF_C"/>
    <property type="match status" value="1"/>
</dbReference>
<dbReference type="SUPFAM" id="SSF55821">
    <property type="entry name" value="YrdC/RibB"/>
    <property type="match status" value="1"/>
</dbReference>
<evidence type="ECO:0000259" key="10">
    <source>
        <dbReference type="PROSITE" id="PS51160"/>
    </source>
</evidence>
<dbReference type="PROSITE" id="PS51163">
    <property type="entry name" value="YRDC"/>
    <property type="match status" value="1"/>
</dbReference>
<keyword evidence="5" id="KW-0863">Zinc-finger</keyword>
<protein>
    <recommendedName>
        <fullName evidence="8">Carbamoyltransferase</fullName>
        <ecNumber evidence="8">6.2.-.-</ecNumber>
    </recommendedName>
</protein>
<keyword evidence="13" id="KW-1185">Reference proteome</keyword>
<evidence type="ECO:0000256" key="9">
    <source>
        <dbReference type="PROSITE-ProRule" id="PRU00520"/>
    </source>
</evidence>
<evidence type="ECO:0000256" key="3">
    <source>
        <dbReference type="ARBA" id="ARBA00022598"/>
    </source>
</evidence>
<dbReference type="InterPro" id="IPR011125">
    <property type="entry name" value="Znf_HypF"/>
</dbReference>
<dbReference type="Gene3D" id="3.30.420.40">
    <property type="match status" value="1"/>
</dbReference>
<comment type="catalytic activity">
    <reaction evidence="9">
        <text>an acyl phosphate + H2O = a carboxylate + phosphate + H(+)</text>
        <dbReference type="Rhea" id="RHEA:14965"/>
        <dbReference type="ChEBI" id="CHEBI:15377"/>
        <dbReference type="ChEBI" id="CHEBI:15378"/>
        <dbReference type="ChEBI" id="CHEBI:29067"/>
        <dbReference type="ChEBI" id="CHEBI:43474"/>
        <dbReference type="ChEBI" id="CHEBI:59918"/>
        <dbReference type="EC" id="3.6.1.7"/>
    </reaction>
</comment>
<evidence type="ECO:0000256" key="1">
    <source>
        <dbReference type="ARBA" id="ARBA00004711"/>
    </source>
</evidence>
<dbReference type="SUPFAM" id="SSF53067">
    <property type="entry name" value="Actin-like ATPase domain"/>
    <property type="match status" value="1"/>
</dbReference>
<evidence type="ECO:0000256" key="2">
    <source>
        <dbReference type="ARBA" id="ARBA00008097"/>
    </source>
</evidence>
<evidence type="ECO:0000256" key="4">
    <source>
        <dbReference type="ARBA" id="ARBA00022723"/>
    </source>
</evidence>
<dbReference type="InterPro" id="IPR001792">
    <property type="entry name" value="Acylphosphatase-like_dom"/>
</dbReference>
<gene>
    <name evidence="12" type="primary">hypF</name>
    <name evidence="12" type="ORF">R7226_05975</name>
</gene>
<organism evidence="12 13">
    <name type="scientific">Conexibacter stalactiti</name>
    <dbReference type="NCBI Taxonomy" id="1940611"/>
    <lineage>
        <taxon>Bacteria</taxon>
        <taxon>Bacillati</taxon>
        <taxon>Actinomycetota</taxon>
        <taxon>Thermoleophilia</taxon>
        <taxon>Solirubrobacterales</taxon>
        <taxon>Conexibacteraceae</taxon>
        <taxon>Conexibacter</taxon>
    </lineage>
</organism>
<keyword evidence="6" id="KW-0862">Zinc</keyword>
<feature type="active site" evidence="9">
    <location>
        <position position="25"/>
    </location>
</feature>
<proteinExistence type="inferred from homology"/>
<comment type="similarity">
    <text evidence="2 8">Belongs to the carbamoyltransferase HypF family.</text>
</comment>
<name>A0ABU4HMB6_9ACTN</name>
<dbReference type="Proteomes" id="UP001284601">
    <property type="component" value="Unassembled WGS sequence"/>
</dbReference>
<sequence>MTATVAARRRVRARVDGTVQGVGFRPYVHRLARELGLGGSVGNDERGVVVEVEGEQAAVAAFLARLPAEAPPLAQVEEVRVHELPARGERLFAIVKSARKGAAAALVVPDAATCDACLAELRDPADRRYRYPFVNCTNCGPRFTIVRDVPYDRPRTTMAGFAMCPACQAEYDDPADRRFHAQPNACPQCGPQARLIGADARPREDAVAAAGRLLAGGEIVAVKGIGGYHLACRADDARAVAELRARKRREDRPFALLAADLGAAATLISIGDAERALLTAPARPIVLAPRRAHAPVAAAVAPGVRELGVMLPYSPLHHLLAADAGGPLVLTSGNVSDEPIAFADDDALARLAPIADAFLVHDRPIRTRTDDSVVRAVGGQPLTLRRSRGHVPASSRLPRPAARPLLACGAELKSTFCLARGGRAWVGHHIGDLRNAATLAAYRDGVTHFERLFAVRPELIAHDLHPDYLSTAYAHERAERDGIELLAVQHHHAHLAACLAEHGERGTAVGAIYDGAGLGPDGTVWGGELLVGDLRGYARAGSLWPVRLPGGDRAAYEPWRMACAWLVALGDGAGDAATGAGAADADPPPLPPQLAGRVEPRAWAAVARMAASGFAAPVTTSMGRLFDAVAALCGLRTHCTYEGQAAIELEAAADAAEHDAYPLPVTVDGRLDARATIAAVAADVRAGVATGIVSARFHRAVAHATARGCARAASVAGSELVVLSGGVFQNRLLLELTRAQLSALGLRPLVPRRLPPGDGGIAYGQAAVAAATDA</sequence>
<dbReference type="InterPro" id="IPR055128">
    <property type="entry name" value="HypF_C_2"/>
</dbReference>
<evidence type="ECO:0000256" key="8">
    <source>
        <dbReference type="PIRNR" id="PIRNR006256"/>
    </source>
</evidence>
<dbReference type="InterPro" id="IPR051060">
    <property type="entry name" value="Carbamoyltrans_HypF-like"/>
</dbReference>
<dbReference type="Pfam" id="PF01300">
    <property type="entry name" value="Sua5_yciO_yrdC"/>
    <property type="match status" value="1"/>
</dbReference>
<dbReference type="NCBIfam" id="TIGR00143">
    <property type="entry name" value="hypF"/>
    <property type="match status" value="1"/>
</dbReference>
<feature type="active site" evidence="9">
    <location>
        <position position="43"/>
    </location>
</feature>
<evidence type="ECO:0000313" key="13">
    <source>
        <dbReference type="Proteomes" id="UP001284601"/>
    </source>
</evidence>
<dbReference type="EMBL" id="JAWSTH010000009">
    <property type="protein sequence ID" value="MDW5593872.1"/>
    <property type="molecule type" value="Genomic_DNA"/>
</dbReference>